<protein>
    <submittedName>
        <fullName evidence="6">Trehalose/maltose import ATP-binding protein MalK</fullName>
    </submittedName>
</protein>
<dbReference type="AlphaFoldDB" id="A0A7G9Z8X5"/>
<dbReference type="GO" id="GO:0005524">
    <property type="term" value="F:ATP binding"/>
    <property type="evidence" value="ECO:0007669"/>
    <property type="project" value="UniProtKB-KW"/>
</dbReference>
<keyword evidence="2" id="KW-0813">Transport</keyword>
<name>A0A7G9Z8X5_9EURY</name>
<dbReference type="InterPro" id="IPR027417">
    <property type="entry name" value="P-loop_NTPase"/>
</dbReference>
<evidence type="ECO:0000256" key="4">
    <source>
        <dbReference type="ARBA" id="ARBA00022840"/>
    </source>
</evidence>
<reference evidence="6" key="1">
    <citation type="submission" date="2020-06" db="EMBL/GenBank/DDBJ databases">
        <title>Unique genomic features of the anaerobic methanotrophic archaea.</title>
        <authorList>
            <person name="Chadwick G.L."/>
            <person name="Skennerton C.T."/>
            <person name="Laso-Perez R."/>
            <person name="Leu A.O."/>
            <person name="Speth D.R."/>
            <person name="Yu H."/>
            <person name="Morgan-Lang C."/>
            <person name="Hatzenpichler R."/>
            <person name="Goudeau D."/>
            <person name="Malmstrom R."/>
            <person name="Brazelton W.J."/>
            <person name="Woyke T."/>
            <person name="Hallam S.J."/>
            <person name="Tyson G.W."/>
            <person name="Wegener G."/>
            <person name="Boetius A."/>
            <person name="Orphan V."/>
        </authorList>
    </citation>
    <scope>NUCLEOTIDE SEQUENCE</scope>
</reference>
<proteinExistence type="inferred from homology"/>
<dbReference type="InterPro" id="IPR003439">
    <property type="entry name" value="ABC_transporter-like_ATP-bd"/>
</dbReference>
<accession>A0A7G9Z8X5</accession>
<evidence type="ECO:0000256" key="2">
    <source>
        <dbReference type="ARBA" id="ARBA00022448"/>
    </source>
</evidence>
<keyword evidence="4 6" id="KW-0067">ATP-binding</keyword>
<dbReference type="Pfam" id="PF00005">
    <property type="entry name" value="ABC_tran"/>
    <property type="match status" value="1"/>
</dbReference>
<dbReference type="FunFam" id="3.40.50.300:FF:000016">
    <property type="entry name" value="Oligopeptide ABC transporter ATP-binding component"/>
    <property type="match status" value="1"/>
</dbReference>
<feature type="domain" description="ABC transporter" evidence="5">
    <location>
        <begin position="2"/>
        <end position="248"/>
    </location>
</feature>
<dbReference type="PANTHER" id="PTHR43776">
    <property type="entry name" value="TRANSPORT ATP-BINDING PROTEIN"/>
    <property type="match status" value="1"/>
</dbReference>
<dbReference type="InterPro" id="IPR003593">
    <property type="entry name" value="AAA+_ATPase"/>
</dbReference>
<keyword evidence="3" id="KW-0547">Nucleotide-binding</keyword>
<comment type="similarity">
    <text evidence="1">Belongs to the ABC transporter superfamily.</text>
</comment>
<sequence length="254" mass="28505">MLEIANLRKYFSSGLLWKQSVKAVDGVSFHIERGETLGLVGESGCGKTTVGRLLLRLIEPTEGKILFDGIDVLQLKKKELRKLRPRMQMIFQDPDASLNPRMKIGNSIAEPLKLQGHLDSGGIKVKVLDLVETVGLNPEHRNRYPYQLSGGQNQRVVLARVLALNPDFIVADEPTSSLDVSIQAQILNLMKDLKREMHLTILFISHDLEVVRHMSDRIAVMYRGKIVEIGTANDIFEDARHPYTKTLLSPSSDD</sequence>
<dbReference type="Gene3D" id="3.40.50.300">
    <property type="entry name" value="P-loop containing nucleotide triphosphate hydrolases"/>
    <property type="match status" value="1"/>
</dbReference>
<dbReference type="SMART" id="SM00382">
    <property type="entry name" value="AAA"/>
    <property type="match status" value="1"/>
</dbReference>
<dbReference type="GO" id="GO:0055085">
    <property type="term" value="P:transmembrane transport"/>
    <property type="evidence" value="ECO:0007669"/>
    <property type="project" value="UniProtKB-ARBA"/>
</dbReference>
<evidence type="ECO:0000313" key="6">
    <source>
        <dbReference type="EMBL" id="QNO56709.1"/>
    </source>
</evidence>
<evidence type="ECO:0000259" key="5">
    <source>
        <dbReference type="PROSITE" id="PS50893"/>
    </source>
</evidence>
<dbReference type="GO" id="GO:0016887">
    <property type="term" value="F:ATP hydrolysis activity"/>
    <property type="evidence" value="ECO:0007669"/>
    <property type="project" value="InterPro"/>
</dbReference>
<gene>
    <name evidence="6" type="primary">malK</name>
    <name evidence="6" type="ORF">JBENMAEK_00028</name>
</gene>
<dbReference type="InterPro" id="IPR050319">
    <property type="entry name" value="ABC_transp_ATP-bind"/>
</dbReference>
<organism evidence="6">
    <name type="scientific">Candidatus Methanophaga sp. ANME-1 ERB7</name>
    <dbReference type="NCBI Taxonomy" id="2759913"/>
    <lineage>
        <taxon>Archaea</taxon>
        <taxon>Methanobacteriati</taxon>
        <taxon>Methanobacteriota</taxon>
        <taxon>Stenosarchaea group</taxon>
        <taxon>Methanomicrobia</taxon>
        <taxon>Candidatus Methanophagales</taxon>
        <taxon>Candidatus Methanophagaceae</taxon>
        <taxon>Candidatus Methanophaga</taxon>
    </lineage>
</organism>
<dbReference type="EMBL" id="MT631665">
    <property type="protein sequence ID" value="QNO56709.1"/>
    <property type="molecule type" value="Genomic_DNA"/>
</dbReference>
<dbReference type="PROSITE" id="PS50893">
    <property type="entry name" value="ABC_TRANSPORTER_2"/>
    <property type="match status" value="1"/>
</dbReference>
<dbReference type="PANTHER" id="PTHR43776:SF7">
    <property type="entry name" value="D,D-DIPEPTIDE TRANSPORT ATP-BINDING PROTEIN DDPF-RELATED"/>
    <property type="match status" value="1"/>
</dbReference>
<evidence type="ECO:0000256" key="1">
    <source>
        <dbReference type="ARBA" id="ARBA00005417"/>
    </source>
</evidence>
<dbReference type="SUPFAM" id="SSF52540">
    <property type="entry name" value="P-loop containing nucleoside triphosphate hydrolases"/>
    <property type="match status" value="1"/>
</dbReference>
<evidence type="ECO:0000256" key="3">
    <source>
        <dbReference type="ARBA" id="ARBA00022741"/>
    </source>
</evidence>
<dbReference type="CDD" id="cd03257">
    <property type="entry name" value="ABC_NikE_OppD_transporters"/>
    <property type="match status" value="1"/>
</dbReference>